<name>A0A8S3PZY2_MYTED</name>
<organism evidence="8 9">
    <name type="scientific">Mytilus edulis</name>
    <name type="common">Blue mussel</name>
    <dbReference type="NCBI Taxonomy" id="6550"/>
    <lineage>
        <taxon>Eukaryota</taxon>
        <taxon>Metazoa</taxon>
        <taxon>Spiralia</taxon>
        <taxon>Lophotrochozoa</taxon>
        <taxon>Mollusca</taxon>
        <taxon>Bivalvia</taxon>
        <taxon>Autobranchia</taxon>
        <taxon>Pteriomorphia</taxon>
        <taxon>Mytilida</taxon>
        <taxon>Mytiloidea</taxon>
        <taxon>Mytilidae</taxon>
        <taxon>Mytilinae</taxon>
        <taxon>Mytilus</taxon>
    </lineage>
</organism>
<dbReference type="FunFam" id="3.30.200.20:FF:000131">
    <property type="entry name" value="Dual specificity protein kinase TTK"/>
    <property type="match status" value="1"/>
</dbReference>
<reference evidence="8" key="1">
    <citation type="submission" date="2021-03" db="EMBL/GenBank/DDBJ databases">
        <authorList>
            <person name="Bekaert M."/>
        </authorList>
    </citation>
    <scope>NUCLEOTIDE SEQUENCE</scope>
</reference>
<evidence type="ECO:0000256" key="6">
    <source>
        <dbReference type="SAM" id="MobiDB-lite"/>
    </source>
</evidence>
<dbReference type="PANTHER" id="PTHR22974">
    <property type="entry name" value="MIXED LINEAGE PROTEIN KINASE"/>
    <property type="match status" value="1"/>
</dbReference>
<keyword evidence="3" id="KW-0547">Nucleotide-binding</keyword>
<accession>A0A8S3PZY2</accession>
<feature type="region of interest" description="Disordered" evidence="6">
    <location>
        <begin position="410"/>
        <end position="474"/>
    </location>
</feature>
<dbReference type="Pfam" id="PF00069">
    <property type="entry name" value="Pkinase"/>
    <property type="match status" value="1"/>
</dbReference>
<keyword evidence="5" id="KW-0067">ATP-binding</keyword>
<dbReference type="GO" id="GO:0004712">
    <property type="term" value="F:protein serine/threonine/tyrosine kinase activity"/>
    <property type="evidence" value="ECO:0007669"/>
    <property type="project" value="UniProtKB-EC"/>
</dbReference>
<keyword evidence="2 8" id="KW-0808">Transferase</keyword>
<dbReference type="GO" id="GO:0033316">
    <property type="term" value="P:meiotic spindle assembly checkpoint signaling"/>
    <property type="evidence" value="ECO:0007669"/>
    <property type="project" value="TreeGrafter"/>
</dbReference>
<dbReference type="EMBL" id="CAJPWZ010000283">
    <property type="protein sequence ID" value="CAG2189030.1"/>
    <property type="molecule type" value="Genomic_DNA"/>
</dbReference>
<dbReference type="InterPro" id="IPR011009">
    <property type="entry name" value="Kinase-like_dom_sf"/>
</dbReference>
<keyword evidence="1" id="KW-0723">Serine/threonine-protein kinase</keyword>
<dbReference type="CDD" id="cd14131">
    <property type="entry name" value="PKc_Mps1"/>
    <property type="match status" value="1"/>
</dbReference>
<dbReference type="PANTHER" id="PTHR22974:SF21">
    <property type="entry name" value="DUAL SPECIFICITY PROTEIN KINASE TTK"/>
    <property type="match status" value="1"/>
</dbReference>
<dbReference type="EC" id="2.7.12.1" evidence="8"/>
<dbReference type="InterPro" id="IPR000719">
    <property type="entry name" value="Prot_kinase_dom"/>
</dbReference>
<comment type="caution">
    <text evidence="8">The sequence shown here is derived from an EMBL/GenBank/DDBJ whole genome shotgun (WGS) entry which is preliminary data.</text>
</comment>
<dbReference type="Gene3D" id="1.10.510.10">
    <property type="entry name" value="Transferase(Phosphotransferase) domain 1"/>
    <property type="match status" value="1"/>
</dbReference>
<feature type="region of interest" description="Disordered" evidence="6">
    <location>
        <begin position="538"/>
        <end position="563"/>
    </location>
</feature>
<dbReference type="Gene3D" id="1.25.40.10">
    <property type="entry name" value="Tetratricopeptide repeat domain"/>
    <property type="match status" value="1"/>
</dbReference>
<dbReference type="GO" id="GO:0004674">
    <property type="term" value="F:protein serine/threonine kinase activity"/>
    <property type="evidence" value="ECO:0007669"/>
    <property type="project" value="UniProtKB-KW"/>
</dbReference>
<evidence type="ECO:0000259" key="7">
    <source>
        <dbReference type="PROSITE" id="PS50011"/>
    </source>
</evidence>
<dbReference type="GO" id="GO:0005634">
    <property type="term" value="C:nucleus"/>
    <property type="evidence" value="ECO:0007669"/>
    <property type="project" value="TreeGrafter"/>
</dbReference>
<dbReference type="GO" id="GO:0098813">
    <property type="term" value="P:nuclear chromosome segregation"/>
    <property type="evidence" value="ECO:0007669"/>
    <property type="project" value="UniProtKB-ARBA"/>
</dbReference>
<dbReference type="SUPFAM" id="SSF56112">
    <property type="entry name" value="Protein kinase-like (PK-like)"/>
    <property type="match status" value="1"/>
</dbReference>
<dbReference type="InterPro" id="IPR008271">
    <property type="entry name" value="Ser/Thr_kinase_AS"/>
</dbReference>
<gene>
    <name evidence="8" type="ORF">MEDL_4432</name>
</gene>
<sequence>MTSMSSLKSKLHKLKKEDTSEVTDYKTWMRKITDCGNRAEDWLEYTTYMRHNLNFNDRFQAHNFLSDLYEKAFRAIDGKANKDNEAFAHLFIDFAEVKSEQLLLEDAIQLLTEARNIVKRYAIVHIASAELEVKEGNISKARNILNKARLFKFEPTELLVEALKKLDAGETILLSPRHRRYSSSQSKVNLSDDSQSIFHGGAPEGNLQEHIGPDEMETAPVMMESHKEKYVTVRANSCRPAMRSYSSTPEMRSLTNLQWKRKDIGVPQRVRKLNLPFTTTAEEEEDEEGVEDMDTMAGFTPLEPQASSTFVSMTTAQSSGYQSMMETTIPLETGNQFENNLFHSGKQEFDLSGIHPQKQAFDLSEIHPQKQTFNLSGIHPQKQILDMSGIHPQRQTCDLSGILSQRQTCDLSSKQSKSLKEPTKSDNVSLLQPNGRPQIMKSQALPDTKSNLVSSNQVSANPTPSRGASRVVTPNQMSDFPTLSRGGPIVVSPNQVSGNPTPNGGAPRVVTPNQVSANPTPNRGAPKVVTPNQVSANLHPNRRVPELPTPNRSIEPTPSKHVMSDRLSNVPICATPSAVQQTSIPCTPSVMQDVETITVNNVVYMILDLLGKGGSSKVYHVHDSKPPSKALKVVNLNDANEEIVNGYKNEVKLLLQLQYCPKVIKLYDYEYRPEENKLYIVMEYGNCDFAQFLKDKIKEDCKLSDHLIKYYWESMLMAVHALHKEGIIHSDLKPSNFIIIGGALKLIDFGIAKSVQPDKTSVLTEMQVGTLNYMSPESIADYGLDEKPMYKIGVKSDVWSLGCILYNMVYGFTPFQRINKQFAKLQAITNSSYVIHFPEIEDKRLLDVMKKCLIRDPKVRPSIEDLLHHPYLKREKKEEPSVVDKRIERLVERLADKVSSPNTLRKRLVERLADKVSSPNTLRSLLRREILKGMSAERDCPENKENVH</sequence>
<feature type="domain" description="Protein kinase" evidence="7">
    <location>
        <begin position="604"/>
        <end position="872"/>
    </location>
</feature>
<evidence type="ECO:0000313" key="8">
    <source>
        <dbReference type="EMBL" id="CAG2189030.1"/>
    </source>
</evidence>
<dbReference type="SMART" id="SM00220">
    <property type="entry name" value="S_TKc"/>
    <property type="match status" value="1"/>
</dbReference>
<dbReference type="PROSITE" id="PS00108">
    <property type="entry name" value="PROTEIN_KINASE_ST"/>
    <property type="match status" value="1"/>
</dbReference>
<dbReference type="AlphaFoldDB" id="A0A8S3PZY2"/>
<evidence type="ECO:0000256" key="4">
    <source>
        <dbReference type="ARBA" id="ARBA00022777"/>
    </source>
</evidence>
<dbReference type="FunFam" id="1.10.510.10:FF:000224">
    <property type="entry name" value="serine/threonine-protein kinase mph1 isoform X1"/>
    <property type="match status" value="1"/>
</dbReference>
<dbReference type="Proteomes" id="UP000683360">
    <property type="component" value="Unassembled WGS sequence"/>
</dbReference>
<evidence type="ECO:0000256" key="1">
    <source>
        <dbReference type="ARBA" id="ARBA00022527"/>
    </source>
</evidence>
<dbReference type="GO" id="GO:0034501">
    <property type="term" value="P:protein localization to kinetochore"/>
    <property type="evidence" value="ECO:0007669"/>
    <property type="project" value="TreeGrafter"/>
</dbReference>
<dbReference type="InterPro" id="IPR011990">
    <property type="entry name" value="TPR-like_helical_dom_sf"/>
</dbReference>
<dbReference type="SUPFAM" id="SSF48452">
    <property type="entry name" value="TPR-like"/>
    <property type="match status" value="1"/>
</dbReference>
<keyword evidence="4" id="KW-0418">Kinase</keyword>
<dbReference type="OrthoDB" id="20524at2759"/>
<dbReference type="GO" id="GO:0005524">
    <property type="term" value="F:ATP binding"/>
    <property type="evidence" value="ECO:0007669"/>
    <property type="project" value="UniProtKB-KW"/>
</dbReference>
<dbReference type="Gene3D" id="3.30.200.20">
    <property type="entry name" value="Phosphorylase Kinase, domain 1"/>
    <property type="match status" value="1"/>
</dbReference>
<dbReference type="GO" id="GO:0000776">
    <property type="term" value="C:kinetochore"/>
    <property type="evidence" value="ECO:0007669"/>
    <property type="project" value="TreeGrafter"/>
</dbReference>
<evidence type="ECO:0000256" key="5">
    <source>
        <dbReference type="ARBA" id="ARBA00022840"/>
    </source>
</evidence>
<dbReference type="PROSITE" id="PS50011">
    <property type="entry name" value="PROTEIN_KINASE_DOM"/>
    <property type="match status" value="1"/>
</dbReference>
<dbReference type="InterPro" id="IPR027084">
    <property type="entry name" value="Mps1_cat"/>
</dbReference>
<evidence type="ECO:0000313" key="9">
    <source>
        <dbReference type="Proteomes" id="UP000683360"/>
    </source>
</evidence>
<evidence type="ECO:0000256" key="2">
    <source>
        <dbReference type="ARBA" id="ARBA00022679"/>
    </source>
</evidence>
<keyword evidence="9" id="KW-1185">Reference proteome</keyword>
<evidence type="ECO:0000256" key="3">
    <source>
        <dbReference type="ARBA" id="ARBA00022741"/>
    </source>
</evidence>
<proteinExistence type="predicted"/>
<dbReference type="GO" id="GO:0007094">
    <property type="term" value="P:mitotic spindle assembly checkpoint signaling"/>
    <property type="evidence" value="ECO:0007669"/>
    <property type="project" value="TreeGrafter"/>
</dbReference>
<protein>
    <submittedName>
        <fullName evidence="8">TTK</fullName>
        <ecNumber evidence="8">2.7.12.1</ecNumber>
    </submittedName>
</protein>
<feature type="compositionally biased region" description="Polar residues" evidence="6">
    <location>
        <begin position="448"/>
        <end position="474"/>
    </location>
</feature>